<protein>
    <recommendedName>
        <fullName evidence="3">Retrotransposon gag domain-containing protein</fullName>
    </recommendedName>
</protein>
<reference evidence="1" key="1">
    <citation type="journal article" date="2021" name="Mol. Ecol. Resour.">
        <title>Apolygus lucorum genome provides insights into omnivorousness and mesophyll feeding.</title>
        <authorList>
            <person name="Liu Y."/>
            <person name="Liu H."/>
            <person name="Wang H."/>
            <person name="Huang T."/>
            <person name="Liu B."/>
            <person name="Yang B."/>
            <person name="Yin L."/>
            <person name="Li B."/>
            <person name="Zhang Y."/>
            <person name="Zhang S."/>
            <person name="Jiang F."/>
            <person name="Zhang X."/>
            <person name="Ren Y."/>
            <person name="Wang B."/>
            <person name="Wang S."/>
            <person name="Lu Y."/>
            <person name="Wu K."/>
            <person name="Fan W."/>
            <person name="Wang G."/>
        </authorList>
    </citation>
    <scope>NUCLEOTIDE SEQUENCE</scope>
    <source>
        <strain evidence="1">12Hb</strain>
    </source>
</reference>
<evidence type="ECO:0008006" key="3">
    <source>
        <dbReference type="Google" id="ProtNLM"/>
    </source>
</evidence>
<name>A0A6A4K160_APOLU</name>
<proteinExistence type="predicted"/>
<evidence type="ECO:0000313" key="2">
    <source>
        <dbReference type="Proteomes" id="UP000466442"/>
    </source>
</evidence>
<dbReference type="PANTHER" id="PTHR33198">
    <property type="entry name" value="ANK_REP_REGION DOMAIN-CONTAINING PROTEIN-RELATED"/>
    <property type="match status" value="1"/>
</dbReference>
<evidence type="ECO:0000313" key="1">
    <source>
        <dbReference type="EMBL" id="KAF6207855.1"/>
    </source>
</evidence>
<keyword evidence="2" id="KW-1185">Reference proteome</keyword>
<gene>
    <name evidence="1" type="ORF">GE061_016304</name>
</gene>
<organism evidence="1 2">
    <name type="scientific">Apolygus lucorum</name>
    <name type="common">Small green plant bug</name>
    <name type="synonym">Lygocoris lucorum</name>
    <dbReference type="NCBI Taxonomy" id="248454"/>
    <lineage>
        <taxon>Eukaryota</taxon>
        <taxon>Metazoa</taxon>
        <taxon>Ecdysozoa</taxon>
        <taxon>Arthropoda</taxon>
        <taxon>Hexapoda</taxon>
        <taxon>Insecta</taxon>
        <taxon>Pterygota</taxon>
        <taxon>Neoptera</taxon>
        <taxon>Paraneoptera</taxon>
        <taxon>Hemiptera</taxon>
        <taxon>Heteroptera</taxon>
        <taxon>Panheteroptera</taxon>
        <taxon>Cimicomorpha</taxon>
        <taxon>Miridae</taxon>
        <taxon>Mirini</taxon>
        <taxon>Apolygus</taxon>
    </lineage>
</organism>
<dbReference type="OrthoDB" id="6610179at2759"/>
<sequence>MSAAQPVSAMSHVGFIGTLHSFSPKVNQWKIAKPRMVSFFKANSIEDEERKSSLFLNSLDEEGHRLIANLSVPKSPEEKTYKELIELFDKYFLPRESVFLASYKIVNATQEQNDALNEWLGRLRFYGSACQYSDLDDRILDQFVLGLHKGPIKDRLFEEDRKTLTLDRAMTLTTSREATLHQYDLPVVKTEPVYRTASFNQSKKGTRGTSGKLKHQQTDRPRCEICGNRHRPPCHFMNARCETCSII</sequence>
<dbReference type="AlphaFoldDB" id="A0A6A4K160"/>
<comment type="caution">
    <text evidence="1">The sequence shown here is derived from an EMBL/GenBank/DDBJ whole genome shotgun (WGS) entry which is preliminary data.</text>
</comment>
<dbReference type="EMBL" id="WIXP02000007">
    <property type="protein sequence ID" value="KAF6207855.1"/>
    <property type="molecule type" value="Genomic_DNA"/>
</dbReference>
<dbReference type="Proteomes" id="UP000466442">
    <property type="component" value="Unassembled WGS sequence"/>
</dbReference>
<accession>A0A6A4K160</accession>